<evidence type="ECO:0000313" key="1">
    <source>
        <dbReference type="EMBL" id="SVC63310.1"/>
    </source>
</evidence>
<protein>
    <submittedName>
        <fullName evidence="1">Uncharacterized protein</fullName>
    </submittedName>
</protein>
<sequence>HFAAMEQPELLVEDVREFGRGFR</sequence>
<reference evidence="1" key="1">
    <citation type="submission" date="2018-05" db="EMBL/GenBank/DDBJ databases">
        <authorList>
            <person name="Lanie J.A."/>
            <person name="Ng W.-L."/>
            <person name="Kazmierczak K.M."/>
            <person name="Andrzejewski T.M."/>
            <person name="Davidsen T.M."/>
            <person name="Wayne K.J."/>
            <person name="Tettelin H."/>
            <person name="Glass J.I."/>
            <person name="Rusch D."/>
            <person name="Podicherti R."/>
            <person name="Tsui H.-C.T."/>
            <person name="Winkler M.E."/>
        </authorList>
    </citation>
    <scope>NUCLEOTIDE SEQUENCE</scope>
</reference>
<gene>
    <name evidence="1" type="ORF">METZ01_LOCUS316164</name>
</gene>
<accession>A0A382NRQ0</accession>
<name>A0A382NRQ0_9ZZZZ</name>
<dbReference type="AlphaFoldDB" id="A0A382NRQ0"/>
<proteinExistence type="predicted"/>
<dbReference type="EMBL" id="UINC01102017">
    <property type="protein sequence ID" value="SVC63310.1"/>
    <property type="molecule type" value="Genomic_DNA"/>
</dbReference>
<organism evidence="1">
    <name type="scientific">marine metagenome</name>
    <dbReference type="NCBI Taxonomy" id="408172"/>
    <lineage>
        <taxon>unclassified sequences</taxon>
        <taxon>metagenomes</taxon>
        <taxon>ecological metagenomes</taxon>
    </lineage>
</organism>
<feature type="non-terminal residue" evidence="1">
    <location>
        <position position="1"/>
    </location>
</feature>